<reference evidence="2" key="2">
    <citation type="submission" date="2023-05" db="EMBL/GenBank/DDBJ databases">
        <authorList>
            <person name="Schelkunov M.I."/>
        </authorList>
    </citation>
    <scope>NUCLEOTIDE SEQUENCE</scope>
    <source>
        <strain evidence="2">Hsosn_3</strain>
        <tissue evidence="2">Leaf</tissue>
    </source>
</reference>
<evidence type="ECO:0000313" key="2">
    <source>
        <dbReference type="EMBL" id="KAK1354198.1"/>
    </source>
</evidence>
<accession>A0AAD8LZI8</accession>
<name>A0AAD8LZI8_9APIA</name>
<organism evidence="2 3">
    <name type="scientific">Heracleum sosnowskyi</name>
    <dbReference type="NCBI Taxonomy" id="360622"/>
    <lineage>
        <taxon>Eukaryota</taxon>
        <taxon>Viridiplantae</taxon>
        <taxon>Streptophyta</taxon>
        <taxon>Embryophyta</taxon>
        <taxon>Tracheophyta</taxon>
        <taxon>Spermatophyta</taxon>
        <taxon>Magnoliopsida</taxon>
        <taxon>eudicotyledons</taxon>
        <taxon>Gunneridae</taxon>
        <taxon>Pentapetalae</taxon>
        <taxon>asterids</taxon>
        <taxon>campanulids</taxon>
        <taxon>Apiales</taxon>
        <taxon>Apiaceae</taxon>
        <taxon>Apioideae</taxon>
        <taxon>apioid superclade</taxon>
        <taxon>Tordylieae</taxon>
        <taxon>Tordyliinae</taxon>
        <taxon>Heracleum</taxon>
    </lineage>
</organism>
<dbReference type="EMBL" id="JAUIZM010000011">
    <property type="protein sequence ID" value="KAK1354198.1"/>
    <property type="molecule type" value="Genomic_DNA"/>
</dbReference>
<proteinExistence type="predicted"/>
<dbReference type="Proteomes" id="UP001237642">
    <property type="component" value="Unassembled WGS sequence"/>
</dbReference>
<reference evidence="2" key="1">
    <citation type="submission" date="2023-02" db="EMBL/GenBank/DDBJ databases">
        <title>Genome of toxic invasive species Heracleum sosnowskyi carries increased number of genes despite the absence of recent whole-genome duplications.</title>
        <authorList>
            <person name="Schelkunov M."/>
            <person name="Shtratnikova V."/>
            <person name="Makarenko M."/>
            <person name="Klepikova A."/>
            <person name="Omelchenko D."/>
            <person name="Novikova G."/>
            <person name="Obukhova E."/>
            <person name="Bogdanov V."/>
            <person name="Penin A."/>
            <person name="Logacheva M."/>
        </authorList>
    </citation>
    <scope>NUCLEOTIDE SEQUENCE</scope>
    <source>
        <strain evidence="2">Hsosn_3</strain>
        <tissue evidence="2">Leaf</tissue>
    </source>
</reference>
<evidence type="ECO:0000313" key="3">
    <source>
        <dbReference type="Proteomes" id="UP001237642"/>
    </source>
</evidence>
<evidence type="ECO:0000256" key="1">
    <source>
        <dbReference type="SAM" id="SignalP"/>
    </source>
</evidence>
<feature type="chain" id="PRO_5042251865" evidence="1">
    <location>
        <begin position="22"/>
        <end position="104"/>
    </location>
</feature>
<protein>
    <submittedName>
        <fullName evidence="2">Uncharacterized protein</fullName>
    </submittedName>
</protein>
<keyword evidence="3" id="KW-1185">Reference proteome</keyword>
<feature type="signal peptide" evidence="1">
    <location>
        <begin position="1"/>
        <end position="21"/>
    </location>
</feature>
<dbReference type="AlphaFoldDB" id="A0AAD8LZI8"/>
<keyword evidence="1" id="KW-0732">Signal</keyword>
<gene>
    <name evidence="2" type="ORF">POM88_047454</name>
</gene>
<comment type="caution">
    <text evidence="2">The sequence shown here is derived from an EMBL/GenBank/DDBJ whole genome shotgun (WGS) entry which is preliminary data.</text>
</comment>
<sequence length="104" mass="12017">MKYFTLLHVLALSLDHPLCRCLEQNNPHGMRSGKNGAWWIFGNLSSPRTAKDVVEEARKHHALKGSKYKRSDWIQPTSKLLDWLRSSLSIEKGDQWMIDGFSCF</sequence>